<dbReference type="InterPro" id="IPR052527">
    <property type="entry name" value="Metal_cation-efflux_comp"/>
</dbReference>
<keyword evidence="5" id="KW-0949">S-adenosyl-L-methionine</keyword>
<dbReference type="GO" id="GO:0032259">
    <property type="term" value="P:methylation"/>
    <property type="evidence" value="ECO:0007669"/>
    <property type="project" value="UniProtKB-KW"/>
</dbReference>
<dbReference type="GO" id="GO:0004671">
    <property type="term" value="F:protein C-terminal S-isoprenylcysteine carboxyl O-methyltransferase activity"/>
    <property type="evidence" value="ECO:0007669"/>
    <property type="project" value="UniProtKB-EC"/>
</dbReference>
<feature type="transmembrane region" description="Helical" evidence="5">
    <location>
        <begin position="54"/>
        <end position="73"/>
    </location>
</feature>
<name>A0A5M3MDP8_CONPW</name>
<comment type="caution">
    <text evidence="6">The sequence shown here is derived from an EMBL/GenBank/DDBJ whole genome shotgun (WGS) entry which is preliminary data.</text>
</comment>
<comment type="similarity">
    <text evidence="5">Belongs to the class VI-like SAM-binding methyltransferase superfamily. Isoprenylcysteine carboxyl methyltransferase family.</text>
</comment>
<evidence type="ECO:0000256" key="4">
    <source>
        <dbReference type="ARBA" id="ARBA00023136"/>
    </source>
</evidence>
<dbReference type="EC" id="2.1.1.100" evidence="5"/>
<dbReference type="GeneID" id="19203793"/>
<keyword evidence="3 5" id="KW-1133">Transmembrane helix</keyword>
<gene>
    <name evidence="6" type="ORF">CONPUDRAFT_157641</name>
</gene>
<evidence type="ECO:0000256" key="3">
    <source>
        <dbReference type="ARBA" id="ARBA00022989"/>
    </source>
</evidence>
<reference evidence="7" key="1">
    <citation type="journal article" date="2012" name="Science">
        <title>The Paleozoic origin of enzymatic lignin decomposition reconstructed from 31 fungal genomes.</title>
        <authorList>
            <person name="Floudas D."/>
            <person name="Binder M."/>
            <person name="Riley R."/>
            <person name="Barry K."/>
            <person name="Blanchette R.A."/>
            <person name="Henrissat B."/>
            <person name="Martinez A.T."/>
            <person name="Otillar R."/>
            <person name="Spatafora J.W."/>
            <person name="Yadav J.S."/>
            <person name="Aerts A."/>
            <person name="Benoit I."/>
            <person name="Boyd A."/>
            <person name="Carlson A."/>
            <person name="Copeland A."/>
            <person name="Coutinho P.M."/>
            <person name="de Vries R.P."/>
            <person name="Ferreira P."/>
            <person name="Findley K."/>
            <person name="Foster B."/>
            <person name="Gaskell J."/>
            <person name="Glotzer D."/>
            <person name="Gorecki P."/>
            <person name="Heitman J."/>
            <person name="Hesse C."/>
            <person name="Hori C."/>
            <person name="Igarashi K."/>
            <person name="Jurgens J.A."/>
            <person name="Kallen N."/>
            <person name="Kersten P."/>
            <person name="Kohler A."/>
            <person name="Kuees U."/>
            <person name="Kumar T.K.A."/>
            <person name="Kuo A."/>
            <person name="LaButti K."/>
            <person name="Larrondo L.F."/>
            <person name="Lindquist E."/>
            <person name="Ling A."/>
            <person name="Lombard V."/>
            <person name="Lucas S."/>
            <person name="Lundell T."/>
            <person name="Martin R."/>
            <person name="McLaughlin D.J."/>
            <person name="Morgenstern I."/>
            <person name="Morin E."/>
            <person name="Murat C."/>
            <person name="Nagy L.G."/>
            <person name="Nolan M."/>
            <person name="Ohm R.A."/>
            <person name="Patyshakuliyeva A."/>
            <person name="Rokas A."/>
            <person name="Ruiz-Duenas F.J."/>
            <person name="Sabat G."/>
            <person name="Salamov A."/>
            <person name="Samejima M."/>
            <person name="Schmutz J."/>
            <person name="Slot J.C."/>
            <person name="St John F."/>
            <person name="Stenlid J."/>
            <person name="Sun H."/>
            <person name="Sun S."/>
            <person name="Syed K."/>
            <person name="Tsang A."/>
            <person name="Wiebenga A."/>
            <person name="Young D."/>
            <person name="Pisabarro A."/>
            <person name="Eastwood D.C."/>
            <person name="Martin F."/>
            <person name="Cullen D."/>
            <person name="Grigoriev I.V."/>
            <person name="Hibbett D.S."/>
        </authorList>
    </citation>
    <scope>NUCLEOTIDE SEQUENCE [LARGE SCALE GENOMIC DNA]</scope>
    <source>
        <strain evidence="7">RWD-64-598 SS2</strain>
    </source>
</reference>
<dbReference type="OMA" id="AYLTMAY"/>
<dbReference type="EMBL" id="JH711584">
    <property type="protein sequence ID" value="EIW77389.1"/>
    <property type="molecule type" value="Genomic_DNA"/>
</dbReference>
<dbReference type="GO" id="GO:0005789">
    <property type="term" value="C:endoplasmic reticulum membrane"/>
    <property type="evidence" value="ECO:0007669"/>
    <property type="project" value="UniProtKB-SubCell"/>
</dbReference>
<accession>A0A5M3MDP8</accession>
<organism evidence="6 7">
    <name type="scientific">Coniophora puteana (strain RWD-64-598)</name>
    <name type="common">Brown rot fungus</name>
    <dbReference type="NCBI Taxonomy" id="741705"/>
    <lineage>
        <taxon>Eukaryota</taxon>
        <taxon>Fungi</taxon>
        <taxon>Dikarya</taxon>
        <taxon>Basidiomycota</taxon>
        <taxon>Agaricomycotina</taxon>
        <taxon>Agaricomycetes</taxon>
        <taxon>Agaricomycetidae</taxon>
        <taxon>Boletales</taxon>
        <taxon>Coniophorineae</taxon>
        <taxon>Coniophoraceae</taxon>
        <taxon>Coniophora</taxon>
    </lineage>
</organism>
<dbReference type="OrthoDB" id="422086at2759"/>
<dbReference type="AlphaFoldDB" id="A0A5M3MDP8"/>
<dbReference type="InterPro" id="IPR007269">
    <property type="entry name" value="ICMT_MeTrfase"/>
</dbReference>
<dbReference type="Gene3D" id="1.20.120.1630">
    <property type="match status" value="1"/>
</dbReference>
<keyword evidence="5" id="KW-0256">Endoplasmic reticulum</keyword>
<keyword evidence="4 5" id="KW-0472">Membrane</keyword>
<comment type="catalytic activity">
    <reaction evidence="5">
        <text>[protein]-C-terminal S-[(2E,6E)-farnesyl]-L-cysteine + S-adenosyl-L-methionine = [protein]-C-terminal S-[(2E,6E)-farnesyl]-L-cysteine methyl ester + S-adenosyl-L-homocysteine</text>
        <dbReference type="Rhea" id="RHEA:21672"/>
        <dbReference type="Rhea" id="RHEA-COMP:12125"/>
        <dbReference type="Rhea" id="RHEA-COMP:12126"/>
        <dbReference type="ChEBI" id="CHEBI:57856"/>
        <dbReference type="ChEBI" id="CHEBI:59789"/>
        <dbReference type="ChEBI" id="CHEBI:90510"/>
        <dbReference type="ChEBI" id="CHEBI:90511"/>
        <dbReference type="EC" id="2.1.1.100"/>
    </reaction>
</comment>
<evidence type="ECO:0000256" key="1">
    <source>
        <dbReference type="ARBA" id="ARBA00004141"/>
    </source>
</evidence>
<dbReference type="Proteomes" id="UP000053558">
    <property type="component" value="Unassembled WGS sequence"/>
</dbReference>
<dbReference type="RefSeq" id="XP_007772768.1">
    <property type="nucleotide sequence ID" value="XM_007774578.1"/>
</dbReference>
<proteinExistence type="inferred from homology"/>
<evidence type="ECO:0000313" key="7">
    <source>
        <dbReference type="Proteomes" id="UP000053558"/>
    </source>
</evidence>
<evidence type="ECO:0000256" key="2">
    <source>
        <dbReference type="ARBA" id="ARBA00022692"/>
    </source>
</evidence>
<feature type="transmembrane region" description="Helical" evidence="5">
    <location>
        <begin position="94"/>
        <end position="112"/>
    </location>
</feature>
<keyword evidence="7" id="KW-1185">Reference proteome</keyword>
<dbReference type="PANTHER" id="PTHR43847:SF1">
    <property type="entry name" value="BLL3993 PROTEIN"/>
    <property type="match status" value="1"/>
</dbReference>
<keyword evidence="5" id="KW-0489">Methyltransferase</keyword>
<dbReference type="PANTHER" id="PTHR43847">
    <property type="entry name" value="BLL3993 PROTEIN"/>
    <property type="match status" value="1"/>
</dbReference>
<comment type="subcellular location">
    <subcellularLocation>
        <location evidence="5">Endoplasmic reticulum membrane</location>
        <topology evidence="5">Multi-pass membrane protein</topology>
    </subcellularLocation>
    <subcellularLocation>
        <location evidence="1">Membrane</location>
        <topology evidence="1">Multi-pass membrane protein</topology>
    </subcellularLocation>
</comment>
<evidence type="ECO:0000256" key="5">
    <source>
        <dbReference type="RuleBase" id="RU362022"/>
    </source>
</evidence>
<keyword evidence="5" id="KW-0808">Transferase</keyword>
<evidence type="ECO:0000313" key="6">
    <source>
        <dbReference type="EMBL" id="EIW77389.1"/>
    </source>
</evidence>
<keyword evidence="2 5" id="KW-0812">Transmembrane</keyword>
<protein>
    <recommendedName>
        <fullName evidence="5">Protein-S-isoprenylcysteine O-methyltransferase</fullName>
        <ecNumber evidence="5">2.1.1.100</ecNumber>
    </recommendedName>
</protein>
<dbReference type="KEGG" id="cput:CONPUDRAFT_157641"/>
<sequence>MDLSAYLTMAYIFVNTFRGMAASAKVAESQGGKIRPDRMPNTALGKFISPVHGLSYFLPQLAILVGMPFAGFGQPRWMRKWELPDCGIGKKERMGLRVAACVLSFVMAHGFVKRGNKALGSQWHAIGRRENTKVVKDGPYSVVRHPGYLSVVIQQALYGVMFWNWFPAASLPITAAAFALKMPIEEELIQQDVFIAEDYRRYKKEVPYRVIPYLW</sequence>
<dbReference type="Pfam" id="PF04140">
    <property type="entry name" value="ICMT"/>
    <property type="match status" value="1"/>
</dbReference>
<comment type="caution">
    <text evidence="5">Lacks conserved residue(s) required for the propagation of feature annotation.</text>
</comment>